<protein>
    <submittedName>
        <fullName evidence="1">Uncharacterized protein</fullName>
    </submittedName>
</protein>
<keyword evidence="2" id="KW-1185">Reference proteome</keyword>
<organism evidence="1 2">
    <name type="scientific">Cyclotella cryptica</name>
    <dbReference type="NCBI Taxonomy" id="29204"/>
    <lineage>
        <taxon>Eukaryota</taxon>
        <taxon>Sar</taxon>
        <taxon>Stramenopiles</taxon>
        <taxon>Ochrophyta</taxon>
        <taxon>Bacillariophyta</taxon>
        <taxon>Coscinodiscophyceae</taxon>
        <taxon>Thalassiosirophycidae</taxon>
        <taxon>Stephanodiscales</taxon>
        <taxon>Stephanodiscaceae</taxon>
        <taxon>Cyclotella</taxon>
    </lineage>
</organism>
<gene>
    <name evidence="1" type="ORF">HJC23_009805</name>
</gene>
<comment type="caution">
    <text evidence="1">The sequence shown here is derived from an EMBL/GenBank/DDBJ whole genome shotgun (WGS) entry which is preliminary data.</text>
</comment>
<evidence type="ECO:0000313" key="1">
    <source>
        <dbReference type="EMBL" id="KAL3790705.1"/>
    </source>
</evidence>
<dbReference type="Proteomes" id="UP001516023">
    <property type="component" value="Unassembled WGS sequence"/>
</dbReference>
<name>A0ABD3PRG1_9STRA</name>
<dbReference type="AlphaFoldDB" id="A0ABD3PRG1"/>
<proteinExistence type="predicted"/>
<reference evidence="1 2" key="1">
    <citation type="journal article" date="2020" name="G3 (Bethesda)">
        <title>Improved Reference Genome for Cyclotella cryptica CCMP332, a Model for Cell Wall Morphogenesis, Salinity Adaptation, and Lipid Production in Diatoms (Bacillariophyta).</title>
        <authorList>
            <person name="Roberts W.R."/>
            <person name="Downey K.M."/>
            <person name="Ruck E.C."/>
            <person name="Traller J.C."/>
            <person name="Alverson A.J."/>
        </authorList>
    </citation>
    <scope>NUCLEOTIDE SEQUENCE [LARGE SCALE GENOMIC DNA]</scope>
    <source>
        <strain evidence="1 2">CCMP332</strain>
    </source>
</reference>
<accession>A0ABD3PRG1</accession>
<dbReference type="EMBL" id="JABMIG020000124">
    <property type="protein sequence ID" value="KAL3790705.1"/>
    <property type="molecule type" value="Genomic_DNA"/>
</dbReference>
<sequence>MAKPKPRQAASNNVINTKCASTIEIVSNDTGYPSRLLKNAKPYSSTVETLIPNAMFIMRNTLSSAECQAWIAYAEEDRGNKWEAVSHPATKYVAHRE</sequence>
<evidence type="ECO:0000313" key="2">
    <source>
        <dbReference type="Proteomes" id="UP001516023"/>
    </source>
</evidence>